<organism evidence="1 2">
    <name type="scientific">Hypsizygus marmoreus</name>
    <name type="common">White beech mushroom</name>
    <name type="synonym">Agaricus marmoreus</name>
    <dbReference type="NCBI Taxonomy" id="39966"/>
    <lineage>
        <taxon>Eukaryota</taxon>
        <taxon>Fungi</taxon>
        <taxon>Dikarya</taxon>
        <taxon>Basidiomycota</taxon>
        <taxon>Agaricomycotina</taxon>
        <taxon>Agaricomycetes</taxon>
        <taxon>Agaricomycetidae</taxon>
        <taxon>Agaricales</taxon>
        <taxon>Tricholomatineae</taxon>
        <taxon>Lyophyllaceae</taxon>
        <taxon>Hypsizygus</taxon>
    </lineage>
</organism>
<dbReference type="InParanoid" id="A0A369JFB6"/>
<accession>A0A369JFB6</accession>
<evidence type="ECO:0000313" key="2">
    <source>
        <dbReference type="Proteomes" id="UP000076154"/>
    </source>
</evidence>
<evidence type="ECO:0000313" key="1">
    <source>
        <dbReference type="EMBL" id="RDB17556.1"/>
    </source>
</evidence>
<reference evidence="1" key="1">
    <citation type="submission" date="2018-04" db="EMBL/GenBank/DDBJ databases">
        <title>Whole genome sequencing of Hypsizygus marmoreus.</title>
        <authorList>
            <person name="Choi I.-G."/>
            <person name="Min B."/>
            <person name="Kim J.-G."/>
            <person name="Kim S."/>
            <person name="Oh Y.-L."/>
            <person name="Kong W.-S."/>
            <person name="Park H."/>
            <person name="Jeong J."/>
            <person name="Song E.-S."/>
        </authorList>
    </citation>
    <scope>NUCLEOTIDE SEQUENCE [LARGE SCALE GENOMIC DNA]</scope>
    <source>
        <strain evidence="1">51987-8</strain>
    </source>
</reference>
<gene>
    <name evidence="1" type="ORF">Hypma_001168</name>
</gene>
<name>A0A369JFB6_HYPMA</name>
<comment type="caution">
    <text evidence="1">The sequence shown here is derived from an EMBL/GenBank/DDBJ whole genome shotgun (WGS) entry which is preliminary data.</text>
</comment>
<proteinExistence type="predicted"/>
<protein>
    <submittedName>
        <fullName evidence="1">Uncharacterized protein</fullName>
    </submittedName>
</protein>
<dbReference type="EMBL" id="LUEZ02000110">
    <property type="protein sequence ID" value="RDB17556.1"/>
    <property type="molecule type" value="Genomic_DNA"/>
</dbReference>
<sequence>MNAHDFRTDSTIQRWWFEDAFDNRYTDLTIEERVYFLLPCSKNPIHLTAARNTLVAALHDLEDTMIFYGRDDLRWVIVLANLSWHNSQCTYHFPRSSYHATEDDPARRWTARGFDENNVSVATVHCYSTLPAKWYCNGGKRWQGRTLDFDTRCIRL</sequence>
<keyword evidence="2" id="KW-1185">Reference proteome</keyword>
<dbReference type="AlphaFoldDB" id="A0A369JFB6"/>
<dbReference type="Proteomes" id="UP000076154">
    <property type="component" value="Unassembled WGS sequence"/>
</dbReference>